<organism evidence="1">
    <name type="scientific">marine sediment metagenome</name>
    <dbReference type="NCBI Taxonomy" id="412755"/>
    <lineage>
        <taxon>unclassified sequences</taxon>
        <taxon>metagenomes</taxon>
        <taxon>ecological metagenomes</taxon>
    </lineage>
</organism>
<reference evidence="1" key="1">
    <citation type="journal article" date="2014" name="Front. Microbiol.">
        <title>High frequency of phylogenetically diverse reductive dehalogenase-homologous genes in deep subseafloor sedimentary metagenomes.</title>
        <authorList>
            <person name="Kawai M."/>
            <person name="Futagami T."/>
            <person name="Toyoda A."/>
            <person name="Takaki Y."/>
            <person name="Nishi S."/>
            <person name="Hori S."/>
            <person name="Arai W."/>
            <person name="Tsubouchi T."/>
            <person name="Morono Y."/>
            <person name="Uchiyama I."/>
            <person name="Ito T."/>
            <person name="Fujiyama A."/>
            <person name="Inagaki F."/>
            <person name="Takami H."/>
        </authorList>
    </citation>
    <scope>NUCLEOTIDE SEQUENCE</scope>
    <source>
        <strain evidence="1">Expedition CK06-06</strain>
    </source>
</reference>
<gene>
    <name evidence="1" type="ORF">S01H1_30244</name>
</gene>
<evidence type="ECO:0000313" key="1">
    <source>
        <dbReference type="EMBL" id="GAF96205.1"/>
    </source>
</evidence>
<comment type="caution">
    <text evidence="1">The sequence shown here is derived from an EMBL/GenBank/DDBJ whole genome shotgun (WGS) entry which is preliminary data.</text>
</comment>
<proteinExistence type="predicted"/>
<dbReference type="EMBL" id="BARS01018594">
    <property type="protein sequence ID" value="GAF96205.1"/>
    <property type="molecule type" value="Genomic_DNA"/>
</dbReference>
<protein>
    <submittedName>
        <fullName evidence="1">Uncharacterized protein</fullName>
    </submittedName>
</protein>
<feature type="non-terminal residue" evidence="1">
    <location>
        <position position="241"/>
    </location>
</feature>
<sequence>MLRVPVTFPPEKYRGVLISGMCVPDLLGTQGSFVAYTTRDDIRSEHGSGTVVKVQLQGNTVQTHITGPENFLRKGQGSMRIPLRIVLDRDSESARISLDGQELTLLKGQYSDWTRISFRAGLGIKVAGICKFLLVEAKPHLVLYVTPIHIDPSTPALPVSHPFVYASYLSNLHGAFSTLGLAEDTWALSEGVIDEAAFLEQCYAFQEERERMFFNALDRTGEDVCVCVFDGTDRVQHMFWR</sequence>
<accession>X0V6D3</accession>
<dbReference type="AlphaFoldDB" id="X0V6D3"/>
<name>X0V6D3_9ZZZZ</name>